<proteinExistence type="predicted"/>
<accession>A0A0A2VDK4</accession>
<dbReference type="EMBL" id="AVBG01000005">
    <property type="protein sequence ID" value="KGP91740.1"/>
    <property type="molecule type" value="Genomic_DNA"/>
</dbReference>
<keyword evidence="3" id="KW-1185">Reference proteome</keyword>
<comment type="caution">
    <text evidence="2">The sequence shown here is derived from an EMBL/GenBank/DDBJ whole genome shotgun (WGS) entry which is preliminary data.</text>
</comment>
<gene>
    <name evidence="2" type="ORF">N780_18060</name>
</gene>
<name>A0A0A2VDK4_9BACI</name>
<dbReference type="AlphaFoldDB" id="A0A0A2VDK4"/>
<feature type="compositionally biased region" description="Basic residues" evidence="1">
    <location>
        <begin position="109"/>
        <end position="121"/>
    </location>
</feature>
<organism evidence="2 3">
    <name type="scientific">Pontibacillus chungwhensis BH030062</name>
    <dbReference type="NCBI Taxonomy" id="1385513"/>
    <lineage>
        <taxon>Bacteria</taxon>
        <taxon>Bacillati</taxon>
        <taxon>Bacillota</taxon>
        <taxon>Bacilli</taxon>
        <taxon>Bacillales</taxon>
        <taxon>Bacillaceae</taxon>
        <taxon>Pontibacillus</taxon>
    </lineage>
</organism>
<feature type="region of interest" description="Disordered" evidence="1">
    <location>
        <begin position="92"/>
        <end position="121"/>
    </location>
</feature>
<sequence>MTKSAWACWGTTRFPAGSWEASSFAIALCGVSPRLLFPRESRSSPASPDIKWRNGPHKNARKLDLLPNMAGFRSFVFGKGGRETARLLREKEVDETPQGGFPEEARQLARGKRVVSRPTLR</sequence>
<evidence type="ECO:0000256" key="1">
    <source>
        <dbReference type="SAM" id="MobiDB-lite"/>
    </source>
</evidence>
<dbReference type="Proteomes" id="UP000030153">
    <property type="component" value="Unassembled WGS sequence"/>
</dbReference>
<evidence type="ECO:0000313" key="3">
    <source>
        <dbReference type="Proteomes" id="UP000030153"/>
    </source>
</evidence>
<reference evidence="2 3" key="1">
    <citation type="submission" date="2013-08" db="EMBL/GenBank/DDBJ databases">
        <title>Genome of Pontibacillus chungwhensis.</title>
        <authorList>
            <person name="Wang Q."/>
            <person name="Wang G."/>
        </authorList>
    </citation>
    <scope>NUCLEOTIDE SEQUENCE [LARGE SCALE GENOMIC DNA]</scope>
    <source>
        <strain evidence="2 3">BH030062</strain>
    </source>
</reference>
<protein>
    <submittedName>
        <fullName evidence="2">Uncharacterized protein</fullName>
    </submittedName>
</protein>
<evidence type="ECO:0000313" key="2">
    <source>
        <dbReference type="EMBL" id="KGP91740.1"/>
    </source>
</evidence>